<dbReference type="InterPro" id="IPR051694">
    <property type="entry name" value="Immunoregulatory_rcpt-like"/>
</dbReference>
<organism evidence="7 8">
    <name type="scientific">Polytolypa hystricis (strain UAMH7299)</name>
    <dbReference type="NCBI Taxonomy" id="1447883"/>
    <lineage>
        <taxon>Eukaryota</taxon>
        <taxon>Fungi</taxon>
        <taxon>Dikarya</taxon>
        <taxon>Ascomycota</taxon>
        <taxon>Pezizomycotina</taxon>
        <taxon>Eurotiomycetes</taxon>
        <taxon>Eurotiomycetidae</taxon>
        <taxon>Onygenales</taxon>
        <taxon>Onygenales incertae sedis</taxon>
        <taxon>Polytolypa</taxon>
    </lineage>
</organism>
<protein>
    <recommendedName>
        <fullName evidence="9">SH3 domain-containing protein</fullName>
    </recommendedName>
</protein>
<dbReference type="InterPro" id="IPR036028">
    <property type="entry name" value="SH3-like_dom_sf"/>
</dbReference>
<dbReference type="OrthoDB" id="2163411at2759"/>
<comment type="subcellular location">
    <subcellularLocation>
        <location evidence="1">Membrane</location>
        <topology evidence="1">Single-pass membrane protein</topology>
    </subcellularLocation>
</comment>
<evidence type="ECO:0000256" key="1">
    <source>
        <dbReference type="ARBA" id="ARBA00004167"/>
    </source>
</evidence>
<dbReference type="EMBL" id="PDNA01000012">
    <property type="protein sequence ID" value="PGH26860.1"/>
    <property type="molecule type" value="Genomic_DNA"/>
</dbReference>
<feature type="compositionally biased region" description="Polar residues" evidence="5">
    <location>
        <begin position="392"/>
        <end position="404"/>
    </location>
</feature>
<feature type="region of interest" description="Disordered" evidence="5">
    <location>
        <begin position="278"/>
        <end position="308"/>
    </location>
</feature>
<evidence type="ECO:0000313" key="7">
    <source>
        <dbReference type="EMBL" id="PGH26860.1"/>
    </source>
</evidence>
<dbReference type="Proteomes" id="UP000224634">
    <property type="component" value="Unassembled WGS sequence"/>
</dbReference>
<evidence type="ECO:0000256" key="3">
    <source>
        <dbReference type="ARBA" id="ARBA00022989"/>
    </source>
</evidence>
<evidence type="ECO:0000256" key="2">
    <source>
        <dbReference type="ARBA" id="ARBA00022692"/>
    </source>
</evidence>
<dbReference type="AlphaFoldDB" id="A0A2B7Z0C1"/>
<keyword evidence="2 6" id="KW-0812">Transmembrane</keyword>
<keyword evidence="4 6" id="KW-0472">Membrane</keyword>
<keyword evidence="8" id="KW-1185">Reference proteome</keyword>
<dbReference type="PANTHER" id="PTHR15549:SF32">
    <property type="entry name" value="SH3 DOMAIN-CONTAINING PROTEIN"/>
    <property type="match status" value="1"/>
</dbReference>
<evidence type="ECO:0000313" key="8">
    <source>
        <dbReference type="Proteomes" id="UP000224634"/>
    </source>
</evidence>
<evidence type="ECO:0008006" key="9">
    <source>
        <dbReference type="Google" id="ProtNLM"/>
    </source>
</evidence>
<dbReference type="Gene3D" id="2.30.30.40">
    <property type="entry name" value="SH3 Domains"/>
    <property type="match status" value="1"/>
</dbReference>
<evidence type="ECO:0000256" key="6">
    <source>
        <dbReference type="SAM" id="Phobius"/>
    </source>
</evidence>
<name>A0A2B7Z0C1_POLH7</name>
<proteinExistence type="predicted"/>
<dbReference type="SUPFAM" id="SSF50044">
    <property type="entry name" value="SH3-domain"/>
    <property type="match status" value="1"/>
</dbReference>
<comment type="caution">
    <text evidence="7">The sequence shown here is derived from an EMBL/GenBank/DDBJ whole genome shotgun (WGS) entry which is preliminary data.</text>
</comment>
<sequence length="531" mass="56416">MSEKCVPLKGSTACPAFADASFSTDPSVVKQFPFLSFVSNTKEFDERLSSYVHTDYVKLKYKELMGCSDIDLRNTTYIYARYTTSVICNGIVQSSKPLCSLSEKNSRPLCADTCAQSATSEEMIVVNPDLCGKPHANFMDHVRADFTVCSIPADSLTGTCISGEDNEPQECGFSSNLLGLCAFCATSSANSTDSCCVASDVTSRCEGVVLPTITSLPPLFPTSTSTSTSTNTPAASGNGLSGGQIAGVVVGSVAGVALLAAVAVFLCIFWRRKKNENQPHVLNQPSPRREMASMEYAGGSGGQRGVYETIPGGRVARMSALQGGQEESPRPGGTAGTMYHDSSDSEVYGDSPAARSKRGPPITGRRNGSLSSASVLAGDGDHTSPRSGAGGQFSSPEGVTSGQSEQLPYFRDYYSQDDIHPSDKVAVLWAYQPRAGDEFELDRGDMLKVVGIWDDGWATGVRLNESAEDYDPGHNPQRDSGVSNGSGRRGSSPPPTGEIKAFPLVCVCLPQHWRKTIEGDVRAYEEGNSPP</sequence>
<dbReference type="PANTHER" id="PTHR15549">
    <property type="entry name" value="PAIRED IMMUNOGLOBULIN-LIKE TYPE 2 RECEPTOR"/>
    <property type="match status" value="1"/>
</dbReference>
<feature type="compositionally biased region" description="Low complexity" evidence="5">
    <location>
        <begin position="478"/>
        <end position="491"/>
    </location>
</feature>
<reference evidence="7 8" key="1">
    <citation type="submission" date="2017-10" db="EMBL/GenBank/DDBJ databases">
        <title>Comparative genomics in systemic dimorphic fungi from Ajellomycetaceae.</title>
        <authorList>
            <person name="Munoz J.F."/>
            <person name="Mcewen J.G."/>
            <person name="Clay O.K."/>
            <person name="Cuomo C.A."/>
        </authorList>
    </citation>
    <scope>NUCLEOTIDE SEQUENCE [LARGE SCALE GENOMIC DNA]</scope>
    <source>
        <strain evidence="7 8">UAMH7299</strain>
    </source>
</reference>
<gene>
    <name evidence="7" type="ORF">AJ80_01442</name>
</gene>
<feature type="region of interest" description="Disordered" evidence="5">
    <location>
        <begin position="467"/>
        <end position="499"/>
    </location>
</feature>
<accession>A0A2B7Z0C1</accession>
<keyword evidence="3 6" id="KW-1133">Transmembrane helix</keyword>
<dbReference type="GO" id="GO:0071944">
    <property type="term" value="C:cell periphery"/>
    <property type="evidence" value="ECO:0007669"/>
    <property type="project" value="UniProtKB-ARBA"/>
</dbReference>
<dbReference type="STRING" id="1447883.A0A2B7Z0C1"/>
<evidence type="ECO:0000256" key="5">
    <source>
        <dbReference type="SAM" id="MobiDB-lite"/>
    </source>
</evidence>
<dbReference type="GO" id="GO:0016020">
    <property type="term" value="C:membrane"/>
    <property type="evidence" value="ECO:0007669"/>
    <property type="project" value="UniProtKB-SubCell"/>
</dbReference>
<evidence type="ECO:0000256" key="4">
    <source>
        <dbReference type="ARBA" id="ARBA00023136"/>
    </source>
</evidence>
<feature type="region of interest" description="Disordered" evidence="5">
    <location>
        <begin position="320"/>
        <end position="404"/>
    </location>
</feature>
<feature type="transmembrane region" description="Helical" evidence="6">
    <location>
        <begin position="245"/>
        <end position="270"/>
    </location>
</feature>